<accession>A0A4U5PC96</accession>
<dbReference type="AlphaFoldDB" id="A0A4U5PC96"/>
<feature type="transmembrane region" description="Helical" evidence="2">
    <location>
        <begin position="25"/>
        <end position="45"/>
    </location>
</feature>
<sequence>MVSRSSSLHSMDSSSALYEISPPHFWSSLGVVFTYGLLLLAIGSIPLLAPIKGLFALLTAGFLFHWYRIHGHKLTKAEHFLFEETNLLATTNRFEFEDGPLLGDDITPGGSRLPVDCCGKATLNPKAFAENDRMQKFYELHYKGVYSTARRRAAERQATEKNEEGPPATKSVESKKSV</sequence>
<protein>
    <submittedName>
        <fullName evidence="3">Uncharacterized protein</fullName>
    </submittedName>
</protein>
<keyword evidence="4" id="KW-1185">Reference proteome</keyword>
<evidence type="ECO:0000256" key="1">
    <source>
        <dbReference type="SAM" id="MobiDB-lite"/>
    </source>
</evidence>
<feature type="region of interest" description="Disordered" evidence="1">
    <location>
        <begin position="151"/>
        <end position="178"/>
    </location>
</feature>
<keyword evidence="2" id="KW-0812">Transmembrane</keyword>
<feature type="compositionally biased region" description="Basic and acidic residues" evidence="1">
    <location>
        <begin position="152"/>
        <end position="164"/>
    </location>
</feature>
<reference evidence="3 4" key="2">
    <citation type="journal article" date="2019" name="G3 (Bethesda)">
        <title>Hybrid Assembly of the Genome of the Entomopathogenic Nematode Steinernema carpocapsae Identifies the X-Chromosome.</title>
        <authorList>
            <person name="Serra L."/>
            <person name="Macchietto M."/>
            <person name="Macias-Munoz A."/>
            <person name="McGill C.J."/>
            <person name="Rodriguez I.M."/>
            <person name="Rodriguez B."/>
            <person name="Murad R."/>
            <person name="Mortazavi A."/>
        </authorList>
    </citation>
    <scope>NUCLEOTIDE SEQUENCE [LARGE SCALE GENOMIC DNA]</scope>
    <source>
        <strain evidence="3 4">ALL</strain>
    </source>
</reference>
<dbReference type="Proteomes" id="UP000298663">
    <property type="component" value="Unassembled WGS sequence"/>
</dbReference>
<keyword evidence="2" id="KW-0472">Membrane</keyword>
<evidence type="ECO:0000256" key="2">
    <source>
        <dbReference type="SAM" id="Phobius"/>
    </source>
</evidence>
<evidence type="ECO:0000313" key="4">
    <source>
        <dbReference type="Proteomes" id="UP000298663"/>
    </source>
</evidence>
<dbReference type="OrthoDB" id="5862332at2759"/>
<name>A0A4U5PC96_STECR</name>
<organism evidence="3 4">
    <name type="scientific">Steinernema carpocapsae</name>
    <name type="common">Entomopathogenic nematode</name>
    <dbReference type="NCBI Taxonomy" id="34508"/>
    <lineage>
        <taxon>Eukaryota</taxon>
        <taxon>Metazoa</taxon>
        <taxon>Ecdysozoa</taxon>
        <taxon>Nematoda</taxon>
        <taxon>Chromadorea</taxon>
        <taxon>Rhabditida</taxon>
        <taxon>Tylenchina</taxon>
        <taxon>Panagrolaimomorpha</taxon>
        <taxon>Strongyloidoidea</taxon>
        <taxon>Steinernematidae</taxon>
        <taxon>Steinernema</taxon>
    </lineage>
</organism>
<dbReference type="EMBL" id="AZBU02000002">
    <property type="protein sequence ID" value="TKR93614.1"/>
    <property type="molecule type" value="Genomic_DNA"/>
</dbReference>
<feature type="transmembrane region" description="Helical" evidence="2">
    <location>
        <begin position="51"/>
        <end position="67"/>
    </location>
</feature>
<gene>
    <name evidence="3" type="ORF">L596_008030</name>
</gene>
<comment type="caution">
    <text evidence="3">The sequence shown here is derived from an EMBL/GenBank/DDBJ whole genome shotgun (WGS) entry which is preliminary data.</text>
</comment>
<proteinExistence type="predicted"/>
<evidence type="ECO:0000313" key="3">
    <source>
        <dbReference type="EMBL" id="TKR93614.1"/>
    </source>
</evidence>
<keyword evidence="2" id="KW-1133">Transmembrane helix</keyword>
<reference evidence="3 4" key="1">
    <citation type="journal article" date="2015" name="Genome Biol.">
        <title>Comparative genomics of Steinernema reveals deeply conserved gene regulatory networks.</title>
        <authorList>
            <person name="Dillman A.R."/>
            <person name="Macchietto M."/>
            <person name="Porter C.F."/>
            <person name="Rogers A."/>
            <person name="Williams B."/>
            <person name="Antoshechkin I."/>
            <person name="Lee M.M."/>
            <person name="Goodwin Z."/>
            <person name="Lu X."/>
            <person name="Lewis E.E."/>
            <person name="Goodrich-Blair H."/>
            <person name="Stock S.P."/>
            <person name="Adams B.J."/>
            <person name="Sternberg P.W."/>
            <person name="Mortazavi A."/>
        </authorList>
    </citation>
    <scope>NUCLEOTIDE SEQUENCE [LARGE SCALE GENOMIC DNA]</scope>
    <source>
        <strain evidence="3 4">ALL</strain>
    </source>
</reference>